<evidence type="ECO:0000256" key="4">
    <source>
        <dbReference type="ARBA" id="ARBA00048819"/>
    </source>
</evidence>
<evidence type="ECO:0000256" key="3">
    <source>
        <dbReference type="ARBA" id="ARBA00022840"/>
    </source>
</evidence>
<dbReference type="PANTHER" id="PTHR36510">
    <property type="entry name" value="GLUTAMATE--CYSTEINE LIGASE 2-RELATED"/>
    <property type="match status" value="1"/>
</dbReference>
<dbReference type="HAMAP" id="MF_01609">
    <property type="entry name" value="Glu_cys_ligase_2"/>
    <property type="match status" value="1"/>
</dbReference>
<dbReference type="EC" id="6.3.2.2" evidence="5"/>
<dbReference type="SUPFAM" id="SSF55931">
    <property type="entry name" value="Glutamine synthetase/guanido kinase"/>
    <property type="match status" value="1"/>
</dbReference>
<feature type="region of interest" description="Disordered" evidence="6">
    <location>
        <begin position="1"/>
        <end position="34"/>
    </location>
</feature>
<comment type="catalytic activity">
    <reaction evidence="4 5">
        <text>L-cysteine + L-glutamate + ATP = gamma-L-glutamyl-L-cysteine + ADP + phosphate + H(+)</text>
        <dbReference type="Rhea" id="RHEA:13285"/>
        <dbReference type="ChEBI" id="CHEBI:15378"/>
        <dbReference type="ChEBI" id="CHEBI:29985"/>
        <dbReference type="ChEBI" id="CHEBI:30616"/>
        <dbReference type="ChEBI" id="CHEBI:35235"/>
        <dbReference type="ChEBI" id="CHEBI:43474"/>
        <dbReference type="ChEBI" id="CHEBI:58173"/>
        <dbReference type="ChEBI" id="CHEBI:456216"/>
        <dbReference type="EC" id="6.3.2.2"/>
    </reaction>
</comment>
<evidence type="ECO:0000256" key="5">
    <source>
        <dbReference type="HAMAP-Rule" id="MF_01609"/>
    </source>
</evidence>
<keyword evidence="3 5" id="KW-0067">ATP-binding</keyword>
<proteinExistence type="inferred from homology"/>
<comment type="caution">
    <text evidence="7">The sequence shown here is derived from an EMBL/GenBank/DDBJ whole genome shotgun (WGS) entry which is preliminary data.</text>
</comment>
<dbReference type="GO" id="GO:0042398">
    <property type="term" value="P:modified amino acid biosynthetic process"/>
    <property type="evidence" value="ECO:0007669"/>
    <property type="project" value="InterPro"/>
</dbReference>
<dbReference type="RefSeq" id="WP_179810159.1">
    <property type="nucleotide sequence ID" value="NZ_JACCHL010000001.1"/>
</dbReference>
<gene>
    <name evidence="7" type="ORF">HNR06_002546</name>
</gene>
<evidence type="ECO:0000313" key="7">
    <source>
        <dbReference type="EMBL" id="NYH52957.1"/>
    </source>
</evidence>
<keyword evidence="2 5" id="KW-0547">Nucleotide-binding</keyword>
<dbReference type="Gene3D" id="3.30.590.20">
    <property type="match status" value="1"/>
</dbReference>
<protein>
    <recommendedName>
        <fullName evidence="5">Putative glutamate--cysteine ligase 2</fullName>
        <ecNumber evidence="5">6.3.2.2</ecNumber>
    </recommendedName>
    <alternativeName>
        <fullName evidence="5">Gamma-glutamylcysteine synthetase 2</fullName>
        <shortName evidence="5">GCS 2</shortName>
        <shortName evidence="5">Gamma-GCS 2</shortName>
    </alternativeName>
</protein>
<accession>A0A7Y9XBX0</accession>
<evidence type="ECO:0000313" key="8">
    <source>
        <dbReference type="Proteomes" id="UP000584931"/>
    </source>
</evidence>
<dbReference type="GO" id="GO:0004357">
    <property type="term" value="F:glutamate-cysteine ligase activity"/>
    <property type="evidence" value="ECO:0007669"/>
    <property type="project" value="UniProtKB-EC"/>
</dbReference>
<keyword evidence="1 5" id="KW-0436">Ligase</keyword>
<dbReference type="InterPro" id="IPR014746">
    <property type="entry name" value="Gln_synth/guanido_kin_cat_dom"/>
</dbReference>
<evidence type="ECO:0000256" key="2">
    <source>
        <dbReference type="ARBA" id="ARBA00022741"/>
    </source>
</evidence>
<comment type="function">
    <text evidence="5">ATP-dependent carboxylate-amine ligase which exhibits weak glutamate--cysteine ligase activity.</text>
</comment>
<dbReference type="NCBIfam" id="TIGR02050">
    <property type="entry name" value="gshA_cyan_rel"/>
    <property type="match status" value="1"/>
</dbReference>
<dbReference type="EMBL" id="JACCHL010000001">
    <property type="protein sequence ID" value="NYH52957.1"/>
    <property type="molecule type" value="Genomic_DNA"/>
</dbReference>
<sequence>MEQHSTAAGNRSTTAHGGRPASADARAGNRTAPPTFGVEEEFFVVDPRTRGILSRGSEVLADARLADGRPTGEFSRAQVEANTPVCDGAGEALRSLRAAREEFGRSAGAAGLSVVASGTPVLGDPASALVSEDRRYTRIAAHVGALREALVVCGCHVHVGIPDRETAVAVSDHLRRWLPFLLAVSANSPFHAGRDTGYASWRTVTWNRLPSAGPPPLLRSPAEHDRIVRALADTGAILDQHMVYWDIRPSDHLPTLEIRVGDVAATAEEALLLACLTRGLAAGALTDVHHGVPAPDIPDHALRAAVWRAARDGLEGVVPDPLTGEALPGASAADRLLHAALPGLLTNGDADLTASLLDRVRVSGTGAARQRAVHARRGSLADVVDHLVAETREGLA</sequence>
<dbReference type="GO" id="GO:0005524">
    <property type="term" value="F:ATP binding"/>
    <property type="evidence" value="ECO:0007669"/>
    <property type="project" value="UniProtKB-KW"/>
</dbReference>
<feature type="compositionally biased region" description="Polar residues" evidence="6">
    <location>
        <begin position="1"/>
        <end position="15"/>
    </location>
</feature>
<dbReference type="PANTHER" id="PTHR36510:SF1">
    <property type="entry name" value="GLUTAMATE--CYSTEINE LIGASE 2-RELATED"/>
    <property type="match status" value="1"/>
</dbReference>
<dbReference type="InterPro" id="IPR050141">
    <property type="entry name" value="GCL_type2/YbdK_subfam"/>
</dbReference>
<evidence type="ECO:0000256" key="1">
    <source>
        <dbReference type="ARBA" id="ARBA00022598"/>
    </source>
</evidence>
<evidence type="ECO:0000256" key="6">
    <source>
        <dbReference type="SAM" id="MobiDB-lite"/>
    </source>
</evidence>
<organism evidence="7 8">
    <name type="scientific">Nocardiopsis sinuspersici</name>
    <dbReference type="NCBI Taxonomy" id="501010"/>
    <lineage>
        <taxon>Bacteria</taxon>
        <taxon>Bacillati</taxon>
        <taxon>Actinomycetota</taxon>
        <taxon>Actinomycetes</taxon>
        <taxon>Streptosporangiales</taxon>
        <taxon>Nocardiopsidaceae</taxon>
        <taxon>Nocardiopsis</taxon>
    </lineage>
</organism>
<reference evidence="7 8" key="1">
    <citation type="submission" date="2020-07" db="EMBL/GenBank/DDBJ databases">
        <title>Sequencing the genomes of 1000 actinobacteria strains.</title>
        <authorList>
            <person name="Klenk H.-P."/>
        </authorList>
    </citation>
    <scope>NUCLEOTIDE SEQUENCE [LARGE SCALE GENOMIC DNA]</scope>
    <source>
        <strain evidence="7 8">DSM 45278</strain>
    </source>
</reference>
<name>A0A7Y9XBX0_9ACTN</name>
<dbReference type="InterPro" id="IPR006336">
    <property type="entry name" value="GCS2"/>
</dbReference>
<dbReference type="AlphaFoldDB" id="A0A7Y9XBX0"/>
<dbReference type="NCBIfam" id="NF010041">
    <property type="entry name" value="PRK13517.1-1"/>
    <property type="match status" value="1"/>
</dbReference>
<dbReference type="InterPro" id="IPR011793">
    <property type="entry name" value="YbdK"/>
</dbReference>
<dbReference type="Proteomes" id="UP000584931">
    <property type="component" value="Unassembled WGS sequence"/>
</dbReference>
<comment type="similarity">
    <text evidence="5">Belongs to the glutamate--cysteine ligase type 2 family. YbdK subfamily.</text>
</comment>
<dbReference type="Pfam" id="PF04107">
    <property type="entry name" value="GCS2"/>
    <property type="match status" value="1"/>
</dbReference>